<dbReference type="Proteomes" id="UP000245390">
    <property type="component" value="Unassembled WGS sequence"/>
</dbReference>
<dbReference type="EMBL" id="QGGV01000007">
    <property type="protein sequence ID" value="PWK55372.1"/>
    <property type="molecule type" value="Genomic_DNA"/>
</dbReference>
<dbReference type="RefSeq" id="WP_109759979.1">
    <property type="nucleotide sequence ID" value="NZ_CP034588.1"/>
</dbReference>
<accession>A0A316G456</accession>
<organism evidence="1 2">
    <name type="scientific">Silicimonas algicola</name>
    <dbReference type="NCBI Taxonomy" id="1826607"/>
    <lineage>
        <taxon>Bacteria</taxon>
        <taxon>Pseudomonadati</taxon>
        <taxon>Pseudomonadota</taxon>
        <taxon>Alphaproteobacteria</taxon>
        <taxon>Rhodobacterales</taxon>
        <taxon>Paracoccaceae</taxon>
    </lineage>
</organism>
<gene>
    <name evidence="1" type="ORF">C8D95_10738</name>
</gene>
<sequence>MDAATTQPTWQCVMILWGQKYGPGIVNHTVEAVLRHAATPPRFVLITDRDRPGLHPAVTTVPFDPWFLKPELMKDGCQAKLVMFEAGFVPDDLPAIYLDLDTAVFGDVTPIFAMMDSPKTLMMLQSVVLPFGPLARLIWRITDKRKYARGNSSVVVYHPRECTYIATHFRELWEAHGGLGIRPMIADERFMSWAAQAHVKRLPKSFAVKFSTEYMFPLKAWVRLKARLPWVRRRRANLVAVTMPGPLIKPERLLAYREGDEVKDNKDRWLIWSRATLGDMGERLQSYYASLSD</sequence>
<name>A0A316G456_9RHOB</name>
<evidence type="ECO:0008006" key="3">
    <source>
        <dbReference type="Google" id="ProtNLM"/>
    </source>
</evidence>
<comment type="caution">
    <text evidence="1">The sequence shown here is derived from an EMBL/GenBank/DDBJ whole genome shotgun (WGS) entry which is preliminary data.</text>
</comment>
<evidence type="ECO:0000313" key="1">
    <source>
        <dbReference type="EMBL" id="PWK55372.1"/>
    </source>
</evidence>
<reference evidence="1 2" key="1">
    <citation type="submission" date="2018-05" db="EMBL/GenBank/DDBJ databases">
        <title>Genomic Encyclopedia of Type Strains, Phase IV (KMG-IV): sequencing the most valuable type-strain genomes for metagenomic binning, comparative biology and taxonomic classification.</title>
        <authorList>
            <person name="Goeker M."/>
        </authorList>
    </citation>
    <scope>NUCLEOTIDE SEQUENCE [LARGE SCALE GENOMIC DNA]</scope>
    <source>
        <strain evidence="1 2">DSM 103371</strain>
    </source>
</reference>
<dbReference type="InterPro" id="IPR029044">
    <property type="entry name" value="Nucleotide-diphossugar_trans"/>
</dbReference>
<keyword evidence="2" id="KW-1185">Reference proteome</keyword>
<dbReference type="KEGG" id="salo:EF888_08100"/>
<protein>
    <recommendedName>
        <fullName evidence="3">Glycosyl transferase family 8</fullName>
    </recommendedName>
</protein>
<evidence type="ECO:0000313" key="2">
    <source>
        <dbReference type="Proteomes" id="UP000245390"/>
    </source>
</evidence>
<dbReference type="OrthoDB" id="7642434at2"/>
<proteinExistence type="predicted"/>
<dbReference type="SUPFAM" id="SSF53448">
    <property type="entry name" value="Nucleotide-diphospho-sugar transferases"/>
    <property type="match status" value="1"/>
</dbReference>
<dbReference type="AlphaFoldDB" id="A0A316G456"/>